<keyword evidence="1" id="KW-0812">Transmembrane</keyword>
<keyword evidence="1" id="KW-1133">Transmembrane helix</keyword>
<keyword evidence="1" id="KW-0472">Membrane</keyword>
<protein>
    <submittedName>
        <fullName evidence="2">Uncharacterized protein</fullName>
    </submittedName>
</protein>
<dbReference type="Proteomes" id="UP000316125">
    <property type="component" value="Chromosome"/>
</dbReference>
<dbReference type="AlphaFoldDB" id="A0A4Y5YKQ8"/>
<organism evidence="2 3">
    <name type="scientific">Microbacterium foliorum</name>
    <dbReference type="NCBI Taxonomy" id="104336"/>
    <lineage>
        <taxon>Bacteria</taxon>
        <taxon>Bacillati</taxon>
        <taxon>Actinomycetota</taxon>
        <taxon>Actinomycetes</taxon>
        <taxon>Micrococcales</taxon>
        <taxon>Microbacteriaceae</taxon>
        <taxon>Microbacterium</taxon>
    </lineage>
</organism>
<gene>
    <name evidence="2" type="ORF">FIV50_00225</name>
</gene>
<sequence length="108" mass="11684">MDTEMTVTERRDKRIEITAEVIILVIGLTAAATALSTLFPGILKSIQRLPLEVPAIASALLAVAMGMAAFVKRGDLVKGGFAVLLVLWVPFLGQAIWFALVLVLFRFS</sequence>
<proteinExistence type="predicted"/>
<accession>A0A4Y5YKQ8</accession>
<dbReference type="RefSeq" id="WP_140035671.1">
    <property type="nucleotide sequence ID" value="NZ_CP041040.1"/>
</dbReference>
<feature type="transmembrane region" description="Helical" evidence="1">
    <location>
        <begin position="55"/>
        <end position="71"/>
    </location>
</feature>
<feature type="transmembrane region" description="Helical" evidence="1">
    <location>
        <begin position="21"/>
        <end position="43"/>
    </location>
</feature>
<evidence type="ECO:0000313" key="2">
    <source>
        <dbReference type="EMBL" id="QDE33372.1"/>
    </source>
</evidence>
<dbReference type="EMBL" id="CP041040">
    <property type="protein sequence ID" value="QDE33372.1"/>
    <property type="molecule type" value="Genomic_DNA"/>
</dbReference>
<evidence type="ECO:0000256" key="1">
    <source>
        <dbReference type="SAM" id="Phobius"/>
    </source>
</evidence>
<reference evidence="2 3" key="1">
    <citation type="submission" date="2019-06" db="EMBL/GenBank/DDBJ databases">
        <title>Complete genome of Microbacterium foliorum M2.</title>
        <authorList>
            <person name="Cao G."/>
        </authorList>
    </citation>
    <scope>NUCLEOTIDE SEQUENCE [LARGE SCALE GENOMIC DNA]</scope>
    <source>
        <strain evidence="2 3">M2</strain>
    </source>
</reference>
<evidence type="ECO:0000313" key="3">
    <source>
        <dbReference type="Proteomes" id="UP000316125"/>
    </source>
</evidence>
<dbReference type="OrthoDB" id="5077986at2"/>
<feature type="transmembrane region" description="Helical" evidence="1">
    <location>
        <begin position="83"/>
        <end position="105"/>
    </location>
</feature>
<name>A0A4Y5YKQ8_9MICO</name>